<dbReference type="AlphaFoldDB" id="A0A0F9BYQ1"/>
<comment type="caution">
    <text evidence="1">The sequence shown here is derived from an EMBL/GenBank/DDBJ whole genome shotgun (WGS) entry which is preliminary data.</text>
</comment>
<protein>
    <submittedName>
        <fullName evidence="1">Uncharacterized protein</fullName>
    </submittedName>
</protein>
<sequence length="32" mass="3867">VSNVNNIAQDVRREFLNKLQEVKNDWMLRHAE</sequence>
<name>A0A0F9BYQ1_9ZZZZ</name>
<accession>A0A0F9BYQ1</accession>
<reference evidence="1" key="1">
    <citation type="journal article" date="2015" name="Nature">
        <title>Complex archaea that bridge the gap between prokaryotes and eukaryotes.</title>
        <authorList>
            <person name="Spang A."/>
            <person name="Saw J.H."/>
            <person name="Jorgensen S.L."/>
            <person name="Zaremba-Niedzwiedzka K."/>
            <person name="Martijn J."/>
            <person name="Lind A.E."/>
            <person name="van Eijk R."/>
            <person name="Schleper C."/>
            <person name="Guy L."/>
            <person name="Ettema T.J."/>
        </authorList>
    </citation>
    <scope>NUCLEOTIDE SEQUENCE</scope>
</reference>
<dbReference type="EMBL" id="LAZR01049479">
    <property type="protein sequence ID" value="KKK89546.1"/>
    <property type="molecule type" value="Genomic_DNA"/>
</dbReference>
<organism evidence="1">
    <name type="scientific">marine sediment metagenome</name>
    <dbReference type="NCBI Taxonomy" id="412755"/>
    <lineage>
        <taxon>unclassified sequences</taxon>
        <taxon>metagenomes</taxon>
        <taxon>ecological metagenomes</taxon>
    </lineage>
</organism>
<gene>
    <name evidence="1" type="ORF">LCGC14_2732020</name>
</gene>
<evidence type="ECO:0000313" key="1">
    <source>
        <dbReference type="EMBL" id="KKK89546.1"/>
    </source>
</evidence>
<feature type="non-terminal residue" evidence="1">
    <location>
        <position position="1"/>
    </location>
</feature>
<proteinExistence type="predicted"/>